<sequence>MNYTVELLSLQTPEHLRSGQEHQNRFDCGDFEINIFETFQSSLKVKIVYPGLTISSMIRGKKTIYTNAGERFEFQPGTSLVLPEGETIYADFPEADAKNPVQCATILIPQATLEKQLKYLNKNYKENGPWELDFRHFHFNNNVGIVRSFNELLQAINQEKNNYPLFDLILKSLFVRLITAQQEHIQVHELGKYQQQFLDVKNYIKEHLHLAISTEQLMDIANCSKSTLFRIFDAYTGKTPGQYIMQERLAKACNMLLQGELSIAEVGYRSGFNSSSYFVKQFRAMYQCTPGEYVKKFC</sequence>
<dbReference type="Pfam" id="PF12833">
    <property type="entry name" value="HTH_18"/>
    <property type="match status" value="1"/>
</dbReference>
<dbReference type="SUPFAM" id="SSF46689">
    <property type="entry name" value="Homeodomain-like"/>
    <property type="match status" value="2"/>
</dbReference>
<evidence type="ECO:0000313" key="6">
    <source>
        <dbReference type="Proteomes" id="UP001363035"/>
    </source>
</evidence>
<dbReference type="InterPro" id="IPR009057">
    <property type="entry name" value="Homeodomain-like_sf"/>
</dbReference>
<evidence type="ECO:0000256" key="2">
    <source>
        <dbReference type="ARBA" id="ARBA00023125"/>
    </source>
</evidence>
<dbReference type="Proteomes" id="UP001363035">
    <property type="component" value="Unassembled WGS sequence"/>
</dbReference>
<keyword evidence="1" id="KW-0805">Transcription regulation</keyword>
<evidence type="ECO:0000256" key="1">
    <source>
        <dbReference type="ARBA" id="ARBA00023015"/>
    </source>
</evidence>
<name>A0ABU8I3H1_9SPHI</name>
<organism evidence="5 6">
    <name type="scientific">Sphingobacterium tenebrionis</name>
    <dbReference type="NCBI Taxonomy" id="3111775"/>
    <lineage>
        <taxon>Bacteria</taxon>
        <taxon>Pseudomonadati</taxon>
        <taxon>Bacteroidota</taxon>
        <taxon>Sphingobacteriia</taxon>
        <taxon>Sphingobacteriales</taxon>
        <taxon>Sphingobacteriaceae</taxon>
        <taxon>Sphingobacterium</taxon>
    </lineage>
</organism>
<dbReference type="Gene3D" id="1.10.10.60">
    <property type="entry name" value="Homeodomain-like"/>
    <property type="match status" value="2"/>
</dbReference>
<dbReference type="EMBL" id="JAYLLN010000007">
    <property type="protein sequence ID" value="MEI5984271.1"/>
    <property type="molecule type" value="Genomic_DNA"/>
</dbReference>
<dbReference type="InterPro" id="IPR018060">
    <property type="entry name" value="HTH_AraC"/>
</dbReference>
<dbReference type="RefSeq" id="WP_099367901.1">
    <property type="nucleotide sequence ID" value="NZ_JAYLLN010000007.1"/>
</dbReference>
<protein>
    <submittedName>
        <fullName evidence="5">Helix-turn-helix domain-containing protein</fullName>
    </submittedName>
</protein>
<keyword evidence="3" id="KW-0804">Transcription</keyword>
<evidence type="ECO:0000256" key="3">
    <source>
        <dbReference type="ARBA" id="ARBA00023163"/>
    </source>
</evidence>
<reference evidence="5 6" key="1">
    <citation type="submission" date="2024-01" db="EMBL/GenBank/DDBJ databases">
        <title>Sphingobacterium tenebrionis sp. nov., a novel endophyte isolated from tenebrio molitor intestines.</title>
        <authorList>
            <person name="Zhang C."/>
        </authorList>
    </citation>
    <scope>NUCLEOTIDE SEQUENCE [LARGE SCALE GENOMIC DNA]</scope>
    <source>
        <strain evidence="5 6">PU5-4</strain>
    </source>
</reference>
<dbReference type="SMART" id="SM00342">
    <property type="entry name" value="HTH_ARAC"/>
    <property type="match status" value="1"/>
</dbReference>
<comment type="caution">
    <text evidence="5">The sequence shown here is derived from an EMBL/GenBank/DDBJ whole genome shotgun (WGS) entry which is preliminary data.</text>
</comment>
<feature type="domain" description="HTH araC/xylS-type" evidence="4">
    <location>
        <begin position="198"/>
        <end position="296"/>
    </location>
</feature>
<dbReference type="PROSITE" id="PS00041">
    <property type="entry name" value="HTH_ARAC_FAMILY_1"/>
    <property type="match status" value="1"/>
</dbReference>
<evidence type="ECO:0000313" key="5">
    <source>
        <dbReference type="EMBL" id="MEI5984271.1"/>
    </source>
</evidence>
<dbReference type="PROSITE" id="PS01124">
    <property type="entry name" value="HTH_ARAC_FAMILY_2"/>
    <property type="match status" value="1"/>
</dbReference>
<dbReference type="Pfam" id="PF06719">
    <property type="entry name" value="AraC_N"/>
    <property type="match status" value="1"/>
</dbReference>
<keyword evidence="6" id="KW-1185">Reference proteome</keyword>
<dbReference type="InterPro" id="IPR018062">
    <property type="entry name" value="HTH_AraC-typ_CS"/>
</dbReference>
<dbReference type="PANTHER" id="PTHR43280">
    <property type="entry name" value="ARAC-FAMILY TRANSCRIPTIONAL REGULATOR"/>
    <property type="match status" value="1"/>
</dbReference>
<dbReference type="InterPro" id="IPR009594">
    <property type="entry name" value="Tscrpt_reg_HTH_AraC_N"/>
</dbReference>
<dbReference type="PANTHER" id="PTHR43280:SF2">
    <property type="entry name" value="HTH-TYPE TRANSCRIPTIONAL REGULATOR EXSA"/>
    <property type="match status" value="1"/>
</dbReference>
<gene>
    <name evidence="5" type="ORF">VJ786_05075</name>
</gene>
<keyword evidence="2" id="KW-0238">DNA-binding</keyword>
<evidence type="ECO:0000259" key="4">
    <source>
        <dbReference type="PROSITE" id="PS01124"/>
    </source>
</evidence>
<proteinExistence type="predicted"/>
<accession>A0ABU8I3H1</accession>